<dbReference type="InterPro" id="IPR018357">
    <property type="entry name" value="Hexapep_transf_CS"/>
</dbReference>
<name>A0A0C3R8H5_9PORP</name>
<keyword evidence="2 5" id="KW-0808">Transferase</keyword>
<dbReference type="RefSeq" id="WP_041502309.1">
    <property type="nucleotide sequence ID" value="NZ_JPIT01000008.1"/>
</dbReference>
<dbReference type="InterPro" id="IPR051159">
    <property type="entry name" value="Hexapeptide_acetyltransf"/>
</dbReference>
<dbReference type="Proteomes" id="UP000031980">
    <property type="component" value="Unassembled WGS sequence"/>
</dbReference>
<dbReference type="InterPro" id="IPR011004">
    <property type="entry name" value="Trimer_LpxA-like_sf"/>
</dbReference>
<evidence type="ECO:0000313" key="5">
    <source>
        <dbReference type="EMBL" id="KIO46720.1"/>
    </source>
</evidence>
<keyword evidence="3" id="KW-0677">Repeat</keyword>
<dbReference type="EMBL" id="JPIT01000008">
    <property type="protein sequence ID" value="KIO46892.1"/>
    <property type="molecule type" value="Genomic_DNA"/>
</dbReference>
<dbReference type="CDD" id="cd04647">
    <property type="entry name" value="LbH_MAT_like"/>
    <property type="match status" value="1"/>
</dbReference>
<accession>A0A0C3R8H5</accession>
<keyword evidence="8" id="KW-1185">Reference proteome</keyword>
<dbReference type="GO" id="GO:0008374">
    <property type="term" value="F:O-acyltransferase activity"/>
    <property type="evidence" value="ECO:0007669"/>
    <property type="project" value="TreeGrafter"/>
</dbReference>
<evidence type="ECO:0000256" key="1">
    <source>
        <dbReference type="ARBA" id="ARBA00007274"/>
    </source>
</evidence>
<evidence type="ECO:0000256" key="2">
    <source>
        <dbReference type="ARBA" id="ARBA00022679"/>
    </source>
</evidence>
<evidence type="ECO:0000313" key="6">
    <source>
        <dbReference type="EMBL" id="KIO46892.1"/>
    </source>
</evidence>
<dbReference type="PANTHER" id="PTHR23416">
    <property type="entry name" value="SIALIC ACID SYNTHASE-RELATED"/>
    <property type="match status" value="1"/>
</dbReference>
<proteinExistence type="inferred from homology"/>
<evidence type="ECO:0000313" key="7">
    <source>
        <dbReference type="Proteomes" id="UP000031937"/>
    </source>
</evidence>
<organism evidence="5 8">
    <name type="scientific">Sanguibacteroides justesenii</name>
    <dbReference type="NCBI Taxonomy" id="1547597"/>
    <lineage>
        <taxon>Bacteria</taxon>
        <taxon>Pseudomonadati</taxon>
        <taxon>Bacteroidota</taxon>
        <taxon>Bacteroidia</taxon>
        <taxon>Bacteroidales</taxon>
        <taxon>Porphyromonadaceae</taxon>
        <taxon>Sanguibacteroides</taxon>
    </lineage>
</organism>
<sequence>MNITQLKERIKQNPRLKQFILTWMVHPVKTRPRHWLRLLQPFYLKRKKGAIIYRNVRKDLVPFNPFTLGKRSVIESFSTLNNMVGEIRIGNHSRIGLGNTIIGPVFIGDKVNLAQNITVSGLNHNYLDPDLPIIDQGVSTAPIHIEDDVWIGANAVILAGVTIGKHAIVAAGTIVNRSVPPYSVCAGNPGRIIKQYDFVKKEWVKYNK</sequence>
<dbReference type="AlphaFoldDB" id="A0A0C3R8H5"/>
<dbReference type="Gene3D" id="2.160.10.10">
    <property type="entry name" value="Hexapeptide repeat proteins"/>
    <property type="match status" value="1"/>
</dbReference>
<dbReference type="SUPFAM" id="SSF51161">
    <property type="entry name" value="Trimeric LpxA-like enzymes"/>
    <property type="match status" value="1"/>
</dbReference>
<dbReference type="EMBL" id="JPIU01000025">
    <property type="protein sequence ID" value="KIO46720.1"/>
    <property type="molecule type" value="Genomic_DNA"/>
</dbReference>
<keyword evidence="4" id="KW-0012">Acyltransferase</keyword>
<dbReference type="PROSITE" id="PS00101">
    <property type="entry name" value="HEXAPEP_TRANSFERASES"/>
    <property type="match status" value="1"/>
</dbReference>
<comment type="caution">
    <text evidence="5">The sequence shown here is derived from an EMBL/GenBank/DDBJ whole genome shotgun (WGS) entry which is preliminary data.</text>
</comment>
<evidence type="ECO:0000256" key="4">
    <source>
        <dbReference type="ARBA" id="ARBA00023315"/>
    </source>
</evidence>
<dbReference type="PANTHER" id="PTHR23416:SF23">
    <property type="entry name" value="ACETYLTRANSFERASE C18B11.09C-RELATED"/>
    <property type="match status" value="1"/>
</dbReference>
<evidence type="ECO:0000313" key="8">
    <source>
        <dbReference type="Proteomes" id="UP000031980"/>
    </source>
</evidence>
<reference evidence="5 8" key="1">
    <citation type="submission" date="2014-07" db="EMBL/GenBank/DDBJ databases">
        <title>Porphyromonadaceae bacterium OUH 308042 = ATCC BAA-2681 = DSM 28342 draft genome.</title>
        <authorList>
            <person name="Sydenham T.V."/>
            <person name="Hasman H."/>
            <person name="Justensen U.S."/>
        </authorList>
    </citation>
    <scope>NUCLEOTIDE SEQUENCE [LARGE SCALE GENOMIC DNA]</scope>
    <source>
        <strain evidence="5 8">OUH 308042</strain>
    </source>
</reference>
<dbReference type="InterPro" id="IPR001451">
    <property type="entry name" value="Hexapep"/>
</dbReference>
<dbReference type="OrthoDB" id="9812571at2"/>
<gene>
    <name evidence="5" type="ORF">BA92_02340</name>
    <name evidence="6" type="ORF">IE90_02410</name>
</gene>
<dbReference type="Proteomes" id="UP000031937">
    <property type="component" value="Unassembled WGS sequence"/>
</dbReference>
<protein>
    <submittedName>
        <fullName evidence="5">Acetyltransferase</fullName>
    </submittedName>
</protein>
<evidence type="ECO:0000256" key="3">
    <source>
        <dbReference type="ARBA" id="ARBA00022737"/>
    </source>
</evidence>
<dbReference type="GO" id="GO:0005829">
    <property type="term" value="C:cytosol"/>
    <property type="evidence" value="ECO:0007669"/>
    <property type="project" value="TreeGrafter"/>
</dbReference>
<dbReference type="Pfam" id="PF00132">
    <property type="entry name" value="Hexapep"/>
    <property type="match status" value="1"/>
</dbReference>
<comment type="similarity">
    <text evidence="1">Belongs to the transferase hexapeptide repeat family.</text>
</comment>
<dbReference type="Pfam" id="PF14602">
    <property type="entry name" value="Hexapep_2"/>
    <property type="match status" value="1"/>
</dbReference>
<reference evidence="6 7" key="2">
    <citation type="submission" date="2014-07" db="EMBL/GenBank/DDBJ databases">
        <title>Porphyromonadaceae bacterium OUH 334697 = ATCC BAA-2682 = DSM 28341 draft genome.</title>
        <authorList>
            <person name="Sydenham T.V."/>
            <person name="Hasman H."/>
            <person name="Justesen U.S."/>
        </authorList>
    </citation>
    <scope>NUCLEOTIDE SEQUENCE [LARGE SCALE GENOMIC DNA]</scope>
    <source>
        <strain evidence="6 7">OUH 334697</strain>
    </source>
</reference>